<dbReference type="InterPro" id="IPR024607">
    <property type="entry name" value="Sulfatase_CS"/>
</dbReference>
<comment type="similarity">
    <text evidence="2">Belongs to the sulfatase family.</text>
</comment>
<dbReference type="Gene3D" id="3.30.1120.10">
    <property type="match status" value="1"/>
</dbReference>
<dbReference type="EMBL" id="CP042910">
    <property type="protein sequence ID" value="QEG17386.1"/>
    <property type="molecule type" value="Genomic_DNA"/>
</dbReference>
<dbReference type="PROSITE" id="PS00523">
    <property type="entry name" value="SULFATASE_1"/>
    <property type="match status" value="1"/>
</dbReference>
<keyword evidence="5 10" id="KW-0378">Hydrolase</keyword>
<accession>A0ABX5YNQ8</accession>
<name>A0ABX5YNQ8_9PLAN</name>
<proteinExistence type="inferred from homology"/>
<keyword evidence="6" id="KW-0106">Calcium</keyword>
<keyword evidence="11" id="KW-1185">Reference proteome</keyword>
<dbReference type="SUPFAM" id="SSF53649">
    <property type="entry name" value="Alkaline phosphatase-like"/>
    <property type="match status" value="1"/>
</dbReference>
<feature type="region of interest" description="Disordered" evidence="7">
    <location>
        <begin position="501"/>
        <end position="523"/>
    </location>
</feature>
<dbReference type="PANTHER" id="PTHR42693">
    <property type="entry name" value="ARYLSULFATASE FAMILY MEMBER"/>
    <property type="match status" value="1"/>
</dbReference>
<sequence length="658" mass="74179">MKQFLVVLFCMIAISSAETVAADRAPNVVLFLVDDMGWMDSEPYGSRYYETPNMSKLAKQSMRFTNAYATPLCSPTRASILTGQYPSRHGITSATGHRPPQAENFEFLPTAAPPNQKLRMPVSKNYLEPNQYTLAEALRDAGYRTGHFGKWHLGLTTPHRPDKQGFETVWHCAPDPGPPSYFSPYGVTPTGKPTAQHRVGNITDGPDGEHITDRLTSEAIQFMEAHRSEPFFLNLWHYSVHGPWQHKAEYTAEFAKKQDPRKEQRNPVMASMLRNVDESLGRILQKLDELKLADNTLFIFYSDNGGNAHSWSSDDPKLKKITDKHPLYKTINSYRKWAGGEPPTNNAPLREGKGRIYEGGQRVPLMVRWPGHIQPGTTSDAIVGPIDLYPTILDSLKLSQPANQIIDGKSFLPVLEQTGELERTAYFTWFPHLIPAVSVRQGDWKLIRRFEPHRLYPEIRELYNLKADISESDNLARQRPDKVRELDALIDEFVKETGALYPQPNPAYKPRPGNIDNKGRDPERGLVPKFSKITLIDGALRMEADGRKPFLGTAQVKQTGPLTLTMRLRSSKGGAGNITWKTAEQTEFPRQGQTVKFDLAASKDWQEVKLHLPVTGKTGIVRLYLPVKSGPLDIQSIQFQTAKTKKNISAWDFSRVKP</sequence>
<evidence type="ECO:0000313" key="10">
    <source>
        <dbReference type="EMBL" id="QEG17386.1"/>
    </source>
</evidence>
<evidence type="ECO:0000256" key="5">
    <source>
        <dbReference type="ARBA" id="ARBA00022801"/>
    </source>
</evidence>
<gene>
    <name evidence="10" type="primary">atsA_15</name>
    <name evidence="10" type="ORF">GmarT_32660</name>
</gene>
<evidence type="ECO:0000256" key="2">
    <source>
        <dbReference type="ARBA" id="ARBA00008779"/>
    </source>
</evidence>
<evidence type="ECO:0000256" key="1">
    <source>
        <dbReference type="ARBA" id="ARBA00001913"/>
    </source>
</evidence>
<evidence type="ECO:0000313" key="11">
    <source>
        <dbReference type="Proteomes" id="UP000322887"/>
    </source>
</evidence>
<evidence type="ECO:0000256" key="8">
    <source>
        <dbReference type="SAM" id="SignalP"/>
    </source>
</evidence>
<feature type="domain" description="Sulfatase N-terminal" evidence="9">
    <location>
        <begin position="26"/>
        <end position="395"/>
    </location>
</feature>
<evidence type="ECO:0000256" key="4">
    <source>
        <dbReference type="ARBA" id="ARBA00022729"/>
    </source>
</evidence>
<comment type="cofactor">
    <cofactor evidence="1">
        <name>Ca(2+)</name>
        <dbReference type="ChEBI" id="CHEBI:29108"/>
    </cofactor>
</comment>
<dbReference type="InterPro" id="IPR050738">
    <property type="entry name" value="Sulfatase"/>
</dbReference>
<dbReference type="InterPro" id="IPR000917">
    <property type="entry name" value="Sulfatase_N"/>
</dbReference>
<dbReference type="PANTHER" id="PTHR42693:SF42">
    <property type="entry name" value="ARYLSULFATASE G"/>
    <property type="match status" value="1"/>
</dbReference>
<dbReference type="GO" id="GO:0004065">
    <property type="term" value="F:arylsulfatase activity"/>
    <property type="evidence" value="ECO:0007669"/>
    <property type="project" value="UniProtKB-EC"/>
</dbReference>
<dbReference type="GeneID" id="98647781"/>
<organism evidence="10 11">
    <name type="scientific">Gimesia maris</name>
    <dbReference type="NCBI Taxonomy" id="122"/>
    <lineage>
        <taxon>Bacteria</taxon>
        <taxon>Pseudomonadati</taxon>
        <taxon>Planctomycetota</taxon>
        <taxon>Planctomycetia</taxon>
        <taxon>Planctomycetales</taxon>
        <taxon>Planctomycetaceae</taxon>
        <taxon>Gimesia</taxon>
    </lineage>
</organism>
<dbReference type="EC" id="3.1.6.1" evidence="10"/>
<dbReference type="Proteomes" id="UP000322887">
    <property type="component" value="Chromosome"/>
</dbReference>
<dbReference type="RefSeq" id="WP_002643529.1">
    <property type="nucleotide sequence ID" value="NZ_CP042910.1"/>
</dbReference>
<evidence type="ECO:0000256" key="3">
    <source>
        <dbReference type="ARBA" id="ARBA00022723"/>
    </source>
</evidence>
<dbReference type="Pfam" id="PF00884">
    <property type="entry name" value="Sulfatase"/>
    <property type="match status" value="1"/>
</dbReference>
<evidence type="ECO:0000259" key="9">
    <source>
        <dbReference type="Pfam" id="PF00884"/>
    </source>
</evidence>
<evidence type="ECO:0000256" key="6">
    <source>
        <dbReference type="ARBA" id="ARBA00022837"/>
    </source>
</evidence>
<reference evidence="10 11" key="1">
    <citation type="submission" date="2019-08" db="EMBL/GenBank/DDBJ databases">
        <title>Deep-cultivation of Planctomycetes and their phenomic and genomic characterization uncovers novel biology.</title>
        <authorList>
            <person name="Wiegand S."/>
            <person name="Jogler M."/>
            <person name="Boedeker C."/>
            <person name="Pinto D."/>
            <person name="Vollmers J."/>
            <person name="Rivas-Marin E."/>
            <person name="Kohn T."/>
            <person name="Peeters S.H."/>
            <person name="Heuer A."/>
            <person name="Rast P."/>
            <person name="Oberbeckmann S."/>
            <person name="Bunk B."/>
            <person name="Jeske O."/>
            <person name="Meyerdierks A."/>
            <person name="Storesund J.E."/>
            <person name="Kallscheuer N."/>
            <person name="Luecker S."/>
            <person name="Lage O.M."/>
            <person name="Pohl T."/>
            <person name="Merkel B.J."/>
            <person name="Hornburger P."/>
            <person name="Mueller R.-W."/>
            <person name="Bruemmer F."/>
            <person name="Labrenz M."/>
            <person name="Spormann A.M."/>
            <person name="Op den Camp H."/>
            <person name="Overmann J."/>
            <person name="Amann R."/>
            <person name="Jetten M.S.M."/>
            <person name="Mascher T."/>
            <person name="Medema M.H."/>
            <person name="Devos D.P."/>
            <person name="Kaster A.-K."/>
            <person name="Ovreas L."/>
            <person name="Rohde M."/>
            <person name="Galperin M.Y."/>
            <person name="Jogler C."/>
        </authorList>
    </citation>
    <scope>NUCLEOTIDE SEQUENCE [LARGE SCALE GENOMIC DNA]</scope>
    <source>
        <strain evidence="10 11">DSM 8797</strain>
    </source>
</reference>
<feature type="signal peptide" evidence="8">
    <location>
        <begin position="1"/>
        <end position="21"/>
    </location>
</feature>
<keyword evidence="4 8" id="KW-0732">Signal</keyword>
<dbReference type="CDD" id="cd16144">
    <property type="entry name" value="ARS_like"/>
    <property type="match status" value="1"/>
</dbReference>
<dbReference type="InterPro" id="IPR017850">
    <property type="entry name" value="Alkaline_phosphatase_core_sf"/>
</dbReference>
<evidence type="ECO:0000256" key="7">
    <source>
        <dbReference type="SAM" id="MobiDB-lite"/>
    </source>
</evidence>
<keyword evidence="3" id="KW-0479">Metal-binding</keyword>
<dbReference type="Gene3D" id="3.40.720.10">
    <property type="entry name" value="Alkaline Phosphatase, subunit A"/>
    <property type="match status" value="1"/>
</dbReference>
<protein>
    <submittedName>
        <fullName evidence="10">Arylsulfatase</fullName>
        <ecNumber evidence="10">3.1.6.1</ecNumber>
    </submittedName>
</protein>
<feature type="chain" id="PRO_5045462220" evidence="8">
    <location>
        <begin position="22"/>
        <end position="658"/>
    </location>
</feature>